<dbReference type="UniPathway" id="UPA00148"/>
<protein>
    <recommendedName>
        <fullName evidence="9">Cobalamin biosynthesis protein CobD</fullName>
    </recommendedName>
</protein>
<evidence type="ECO:0000256" key="4">
    <source>
        <dbReference type="ARBA" id="ARBA00022475"/>
    </source>
</evidence>
<dbReference type="EMBL" id="JABAIL010000005">
    <property type="protein sequence ID" value="NLR92982.1"/>
    <property type="molecule type" value="Genomic_DNA"/>
</dbReference>
<evidence type="ECO:0000256" key="8">
    <source>
        <dbReference type="ARBA" id="ARBA00023136"/>
    </source>
</evidence>
<keyword evidence="5 9" id="KW-0169">Cobalamin biosynthesis</keyword>
<evidence type="ECO:0000256" key="1">
    <source>
        <dbReference type="ARBA" id="ARBA00004651"/>
    </source>
</evidence>
<comment type="similarity">
    <text evidence="3 9">Belongs to the CobD/CbiB family.</text>
</comment>
<feature type="transmembrane region" description="Helical" evidence="9">
    <location>
        <begin position="78"/>
        <end position="96"/>
    </location>
</feature>
<dbReference type="Pfam" id="PF03186">
    <property type="entry name" value="CobD_Cbib"/>
    <property type="match status" value="1"/>
</dbReference>
<dbReference type="InterPro" id="IPR004485">
    <property type="entry name" value="Cobalamin_biosynth_CobD/CbiB"/>
</dbReference>
<proteinExistence type="inferred from homology"/>
<dbReference type="GO" id="GO:0005886">
    <property type="term" value="C:plasma membrane"/>
    <property type="evidence" value="ECO:0007669"/>
    <property type="project" value="UniProtKB-SubCell"/>
</dbReference>
<organism evidence="10 11">
    <name type="scientific">Flammeovirga agarivorans</name>
    <dbReference type="NCBI Taxonomy" id="2726742"/>
    <lineage>
        <taxon>Bacteria</taxon>
        <taxon>Pseudomonadati</taxon>
        <taxon>Bacteroidota</taxon>
        <taxon>Cytophagia</taxon>
        <taxon>Cytophagales</taxon>
        <taxon>Flammeovirgaceae</taxon>
        <taxon>Flammeovirga</taxon>
    </lineage>
</organism>
<dbReference type="GO" id="GO:0048472">
    <property type="term" value="F:threonine-phosphate decarboxylase activity"/>
    <property type="evidence" value="ECO:0007669"/>
    <property type="project" value="InterPro"/>
</dbReference>
<evidence type="ECO:0000256" key="5">
    <source>
        <dbReference type="ARBA" id="ARBA00022573"/>
    </source>
</evidence>
<evidence type="ECO:0000256" key="7">
    <source>
        <dbReference type="ARBA" id="ARBA00022989"/>
    </source>
</evidence>
<evidence type="ECO:0000256" key="6">
    <source>
        <dbReference type="ARBA" id="ARBA00022692"/>
    </source>
</evidence>
<evidence type="ECO:0000256" key="2">
    <source>
        <dbReference type="ARBA" id="ARBA00004953"/>
    </source>
</evidence>
<dbReference type="RefSeq" id="WP_168883694.1">
    <property type="nucleotide sequence ID" value="NZ_JABAIL010000005.1"/>
</dbReference>
<comment type="pathway">
    <text evidence="2 9">Cofactor biosynthesis; adenosylcobalamin biosynthesis.</text>
</comment>
<sequence>MDIKSILILIIAFVLDQIFGDPRVLPHLIVGYGNLIAKGEKRLNNGKNKFFKGALLTITLVSLSFVVPYYVLSYIDELNTIVSILLSVILLFYCLANKTLVKEGIAVFNVLEKEGLEAGRKRLSWIVGRDTSALNEQQIRTATLETMSENLSDGVIAPLFYFTILGVPGAMAYKMINTFDSMIGYKNDRYEQFGKFAAKLDDVANYIPARLTAFFMLIVSFRFGGLATVFTEGKKHSSPNAGYPEAALAYILKVRFGGPNFYGGKLVEKPYIGTNHRSIQHQEIYKVANINYSTSWFFVLLIAFYLILIQVY</sequence>
<dbReference type="Proteomes" id="UP000585050">
    <property type="component" value="Unassembled WGS sequence"/>
</dbReference>
<feature type="transmembrane region" description="Helical" evidence="9">
    <location>
        <begin position="50"/>
        <end position="72"/>
    </location>
</feature>
<keyword evidence="7 9" id="KW-1133">Transmembrane helix</keyword>
<keyword evidence="11" id="KW-1185">Reference proteome</keyword>
<dbReference type="PANTHER" id="PTHR34308">
    <property type="entry name" value="COBALAMIN BIOSYNTHESIS PROTEIN CBIB"/>
    <property type="match status" value="1"/>
</dbReference>
<keyword evidence="6 9" id="KW-0812">Transmembrane</keyword>
<keyword evidence="4 9" id="KW-1003">Cell membrane</keyword>
<evidence type="ECO:0000313" key="11">
    <source>
        <dbReference type="Proteomes" id="UP000585050"/>
    </source>
</evidence>
<dbReference type="AlphaFoldDB" id="A0A7X8SMN3"/>
<dbReference type="GO" id="GO:0009236">
    <property type="term" value="P:cobalamin biosynthetic process"/>
    <property type="evidence" value="ECO:0007669"/>
    <property type="project" value="UniProtKB-UniRule"/>
</dbReference>
<accession>A0A7X8SMN3</accession>
<comment type="function">
    <text evidence="9">Converts cobyric acid to cobinamide by the addition of aminopropanol on the F carboxylic group.</text>
</comment>
<dbReference type="PANTHER" id="PTHR34308:SF1">
    <property type="entry name" value="COBALAMIN BIOSYNTHESIS PROTEIN CBIB"/>
    <property type="match status" value="1"/>
</dbReference>
<reference evidence="10 11" key="1">
    <citation type="submission" date="2020-04" db="EMBL/GenBank/DDBJ databases">
        <title>Flammeovirga sp. SR4, a novel species isolated from seawater.</title>
        <authorList>
            <person name="Wang X."/>
        </authorList>
    </citation>
    <scope>NUCLEOTIDE SEQUENCE [LARGE SCALE GENOMIC DNA]</scope>
    <source>
        <strain evidence="10 11">SR4</strain>
    </source>
</reference>
<name>A0A7X8SMN3_9BACT</name>
<dbReference type="HAMAP" id="MF_00024">
    <property type="entry name" value="CobD_CbiB"/>
    <property type="match status" value="1"/>
</dbReference>
<evidence type="ECO:0000313" key="10">
    <source>
        <dbReference type="EMBL" id="NLR92982.1"/>
    </source>
</evidence>
<feature type="transmembrane region" description="Helical" evidence="9">
    <location>
        <begin position="211"/>
        <end position="230"/>
    </location>
</feature>
<evidence type="ECO:0000256" key="9">
    <source>
        <dbReference type="HAMAP-Rule" id="MF_00024"/>
    </source>
</evidence>
<dbReference type="NCBIfam" id="TIGR00380">
    <property type="entry name" value="cobal_cbiB"/>
    <property type="match status" value="1"/>
</dbReference>
<dbReference type="GO" id="GO:0015420">
    <property type="term" value="F:ABC-type vitamin B12 transporter activity"/>
    <property type="evidence" value="ECO:0007669"/>
    <property type="project" value="UniProtKB-UniRule"/>
</dbReference>
<comment type="caution">
    <text evidence="10">The sequence shown here is derived from an EMBL/GenBank/DDBJ whole genome shotgun (WGS) entry which is preliminary data.</text>
</comment>
<gene>
    <name evidence="9 10" type="primary">cobD</name>
    <name evidence="10" type="ORF">HGP29_17350</name>
</gene>
<feature type="transmembrane region" description="Helical" evidence="9">
    <location>
        <begin position="290"/>
        <end position="311"/>
    </location>
</feature>
<feature type="transmembrane region" description="Helical" evidence="9">
    <location>
        <begin position="155"/>
        <end position="176"/>
    </location>
</feature>
<keyword evidence="8 9" id="KW-0472">Membrane</keyword>
<comment type="subcellular location">
    <subcellularLocation>
        <location evidence="1 9">Cell membrane</location>
        <topology evidence="1 9">Multi-pass membrane protein</topology>
    </subcellularLocation>
</comment>
<evidence type="ECO:0000256" key="3">
    <source>
        <dbReference type="ARBA" id="ARBA00006263"/>
    </source>
</evidence>